<dbReference type="EC" id="1.1.1.-" evidence="3"/>
<sequence length="360" mass="39103">MAQFSMEIMRLTGSVLRENQQITKNEKNRFCPPDDMQLFISSAFTHIGMPTGDADFMADVIIASELSGHECHGVRRFPEYISRAKEGFCNPSAKLKIEKDSGVIIVADGQRAYGNIVMRDATDIAIARAKQHGVAIIAVKGCDSGGRLADYCERAADVGVVTMFFANESGGGQQVSPPGGIEARMSTNPLAFGIPRAAKPHLVLDMSTSTVAFGRLSETIDRGEQPPAEWVNSVGVLRHFGGHKGFGLAIVVEALAGALTGGGTANENPETEDQAFLLISFDVEHFRGLNEFTAELERFLCHVKDVTLEEGAKNIRIPGEGSLDGNNRMDPRGILLRPIVFQRIRQAMRGMPIRFPTSLQ</sequence>
<organism evidence="3 4">
    <name type="scientific">Pararhizobium capsulatum DSM 1112</name>
    <dbReference type="NCBI Taxonomy" id="1121113"/>
    <lineage>
        <taxon>Bacteria</taxon>
        <taxon>Pseudomonadati</taxon>
        <taxon>Pseudomonadota</taxon>
        <taxon>Alphaproteobacteria</taxon>
        <taxon>Hyphomicrobiales</taxon>
        <taxon>Rhizobiaceae</taxon>
        <taxon>Rhizobium/Agrobacterium group</taxon>
        <taxon>Pararhizobium</taxon>
    </lineage>
</organism>
<dbReference type="InterPro" id="IPR043144">
    <property type="entry name" value="Mal/L-sulf/L-lact_DH-like_ah"/>
</dbReference>
<evidence type="ECO:0000313" key="3">
    <source>
        <dbReference type="EMBL" id="MDQ0323891.1"/>
    </source>
</evidence>
<protein>
    <submittedName>
        <fullName evidence="3">Oxidoreductase</fullName>
        <ecNumber evidence="3">1.1.1.-</ecNumber>
    </submittedName>
</protein>
<dbReference type="PANTHER" id="PTHR11091:SF0">
    <property type="entry name" value="MALATE DEHYDROGENASE"/>
    <property type="match status" value="1"/>
</dbReference>
<dbReference type="Gene3D" id="3.30.1370.60">
    <property type="entry name" value="Hypothetical oxidoreductase yiak, domain 2"/>
    <property type="match status" value="1"/>
</dbReference>
<dbReference type="InterPro" id="IPR036111">
    <property type="entry name" value="Mal/L-sulfo/L-lacto_DH-like_sf"/>
</dbReference>
<dbReference type="Pfam" id="PF02615">
    <property type="entry name" value="Ldh_2"/>
    <property type="match status" value="1"/>
</dbReference>
<proteinExistence type="inferred from homology"/>
<evidence type="ECO:0000256" key="1">
    <source>
        <dbReference type="ARBA" id="ARBA00006056"/>
    </source>
</evidence>
<accession>A0ABU0C051</accession>
<comment type="caution">
    <text evidence="3">The sequence shown here is derived from an EMBL/GenBank/DDBJ whole genome shotgun (WGS) entry which is preliminary data.</text>
</comment>
<reference evidence="3 4" key="1">
    <citation type="submission" date="2023-07" db="EMBL/GenBank/DDBJ databases">
        <title>Genomic Encyclopedia of Type Strains, Phase IV (KMG-IV): sequencing the most valuable type-strain genomes for metagenomic binning, comparative biology and taxonomic classification.</title>
        <authorList>
            <person name="Goeker M."/>
        </authorList>
    </citation>
    <scope>NUCLEOTIDE SEQUENCE [LARGE SCALE GENOMIC DNA]</scope>
    <source>
        <strain evidence="3 4">DSM 1112</strain>
    </source>
</reference>
<dbReference type="EMBL" id="JAUSVF010000005">
    <property type="protein sequence ID" value="MDQ0323891.1"/>
    <property type="molecule type" value="Genomic_DNA"/>
</dbReference>
<dbReference type="InterPro" id="IPR003767">
    <property type="entry name" value="Malate/L-lactate_DH-like"/>
</dbReference>
<dbReference type="Gene3D" id="1.10.1530.10">
    <property type="match status" value="1"/>
</dbReference>
<keyword evidence="2 3" id="KW-0560">Oxidoreductase</keyword>
<keyword evidence="4" id="KW-1185">Reference proteome</keyword>
<dbReference type="GO" id="GO:0016491">
    <property type="term" value="F:oxidoreductase activity"/>
    <property type="evidence" value="ECO:0007669"/>
    <property type="project" value="UniProtKB-KW"/>
</dbReference>
<gene>
    <name evidence="3" type="ORF">QO002_006098</name>
</gene>
<name>A0ABU0C051_9HYPH</name>
<dbReference type="SUPFAM" id="SSF89733">
    <property type="entry name" value="L-sulfolactate dehydrogenase-like"/>
    <property type="match status" value="1"/>
</dbReference>
<comment type="similarity">
    <text evidence="1">Belongs to the LDH2/MDH2 oxidoreductase family.</text>
</comment>
<dbReference type="Proteomes" id="UP001230207">
    <property type="component" value="Unassembled WGS sequence"/>
</dbReference>
<dbReference type="PANTHER" id="PTHR11091">
    <property type="entry name" value="OXIDOREDUCTASE-RELATED"/>
    <property type="match status" value="1"/>
</dbReference>
<evidence type="ECO:0000313" key="4">
    <source>
        <dbReference type="Proteomes" id="UP001230207"/>
    </source>
</evidence>
<dbReference type="InterPro" id="IPR043143">
    <property type="entry name" value="Mal/L-sulf/L-lact_DH-like_NADP"/>
</dbReference>
<dbReference type="RefSeq" id="WP_307236928.1">
    <property type="nucleotide sequence ID" value="NZ_JAUSVF010000005.1"/>
</dbReference>
<evidence type="ECO:0000256" key="2">
    <source>
        <dbReference type="ARBA" id="ARBA00023002"/>
    </source>
</evidence>